<sequence length="65" mass="7230">MNCDICGRENLAKHELEIHNKYFHKIVVNQPPQKFATGVCPECGLTLWFEEGCASCHGCGFSKCG</sequence>
<evidence type="ECO:0000313" key="1">
    <source>
        <dbReference type="EMBL" id="QJA46267.1"/>
    </source>
</evidence>
<dbReference type="AlphaFoldDB" id="A0A6H1ZFY4"/>
<reference evidence="1" key="1">
    <citation type="submission" date="2020-03" db="EMBL/GenBank/DDBJ databases">
        <title>The deep terrestrial virosphere.</title>
        <authorList>
            <person name="Holmfeldt K."/>
            <person name="Nilsson E."/>
            <person name="Simone D."/>
            <person name="Lopez-Fernandez M."/>
            <person name="Wu X."/>
            <person name="de Brujin I."/>
            <person name="Lundin D."/>
            <person name="Andersson A."/>
            <person name="Bertilsson S."/>
            <person name="Dopson M."/>
        </authorList>
    </citation>
    <scope>NUCLEOTIDE SEQUENCE</scope>
    <source>
        <strain evidence="1">TM448A00343</strain>
    </source>
</reference>
<dbReference type="EMBL" id="MT144006">
    <property type="protein sequence ID" value="QJA46267.1"/>
    <property type="molecule type" value="Genomic_DNA"/>
</dbReference>
<accession>A0A6H1ZFY4</accession>
<proteinExistence type="predicted"/>
<name>A0A6H1ZFY4_9ZZZZ</name>
<gene>
    <name evidence="1" type="ORF">TM448A00343_0019</name>
</gene>
<protein>
    <submittedName>
        <fullName evidence="1">Putative ribonucleoside diphosphate reductase</fullName>
    </submittedName>
</protein>
<organism evidence="1">
    <name type="scientific">viral metagenome</name>
    <dbReference type="NCBI Taxonomy" id="1070528"/>
    <lineage>
        <taxon>unclassified sequences</taxon>
        <taxon>metagenomes</taxon>
        <taxon>organismal metagenomes</taxon>
    </lineage>
</organism>